<accession>A0A0E9TJ79</accession>
<dbReference type="AlphaFoldDB" id="A0A0E9TJ79"/>
<proteinExistence type="predicted"/>
<protein>
    <submittedName>
        <fullName evidence="1">Uncharacterized protein</fullName>
    </submittedName>
</protein>
<reference evidence="1" key="2">
    <citation type="journal article" date="2015" name="Fish Shellfish Immunol.">
        <title>Early steps in the European eel (Anguilla anguilla)-Vibrio vulnificus interaction in the gills: Role of the RtxA13 toxin.</title>
        <authorList>
            <person name="Callol A."/>
            <person name="Pajuelo D."/>
            <person name="Ebbesson L."/>
            <person name="Teles M."/>
            <person name="MacKenzie S."/>
            <person name="Amaro C."/>
        </authorList>
    </citation>
    <scope>NUCLEOTIDE SEQUENCE</scope>
</reference>
<evidence type="ECO:0000313" key="1">
    <source>
        <dbReference type="EMBL" id="JAH53661.1"/>
    </source>
</evidence>
<sequence>MHRLLWRWHRSVKKTQATHTKYEIQAKCKYVKYSPFLFLYCKLALAHLLAISC</sequence>
<organism evidence="1">
    <name type="scientific">Anguilla anguilla</name>
    <name type="common">European freshwater eel</name>
    <name type="synonym">Muraena anguilla</name>
    <dbReference type="NCBI Taxonomy" id="7936"/>
    <lineage>
        <taxon>Eukaryota</taxon>
        <taxon>Metazoa</taxon>
        <taxon>Chordata</taxon>
        <taxon>Craniata</taxon>
        <taxon>Vertebrata</taxon>
        <taxon>Euteleostomi</taxon>
        <taxon>Actinopterygii</taxon>
        <taxon>Neopterygii</taxon>
        <taxon>Teleostei</taxon>
        <taxon>Anguilliformes</taxon>
        <taxon>Anguillidae</taxon>
        <taxon>Anguilla</taxon>
    </lineage>
</organism>
<name>A0A0E9TJ79_ANGAN</name>
<reference evidence="1" key="1">
    <citation type="submission" date="2014-11" db="EMBL/GenBank/DDBJ databases">
        <authorList>
            <person name="Amaro Gonzalez C."/>
        </authorList>
    </citation>
    <scope>NUCLEOTIDE SEQUENCE</scope>
</reference>
<dbReference type="EMBL" id="GBXM01054916">
    <property type="protein sequence ID" value="JAH53661.1"/>
    <property type="molecule type" value="Transcribed_RNA"/>
</dbReference>